<gene>
    <name evidence="3" type="ORF">M427DRAFT_365593</name>
</gene>
<dbReference type="AlphaFoldDB" id="A0A139AA78"/>
<keyword evidence="2" id="KW-0472">Membrane</keyword>
<protein>
    <submittedName>
        <fullName evidence="3">Uncharacterized protein</fullName>
    </submittedName>
</protein>
<dbReference type="OrthoDB" id="2160915at2759"/>
<organism evidence="3 4">
    <name type="scientific">Gonapodya prolifera (strain JEL478)</name>
    <name type="common">Monoblepharis prolifera</name>
    <dbReference type="NCBI Taxonomy" id="1344416"/>
    <lineage>
        <taxon>Eukaryota</taxon>
        <taxon>Fungi</taxon>
        <taxon>Fungi incertae sedis</taxon>
        <taxon>Chytridiomycota</taxon>
        <taxon>Chytridiomycota incertae sedis</taxon>
        <taxon>Monoblepharidomycetes</taxon>
        <taxon>Monoblepharidales</taxon>
        <taxon>Gonapodyaceae</taxon>
        <taxon>Gonapodya</taxon>
    </lineage>
</organism>
<feature type="region of interest" description="Disordered" evidence="1">
    <location>
        <begin position="835"/>
        <end position="872"/>
    </location>
</feature>
<feature type="transmembrane region" description="Helical" evidence="2">
    <location>
        <begin position="567"/>
        <end position="586"/>
    </location>
</feature>
<sequence>MTDAGKTGADSRLSIAGVPPSECIDAAAENAHVIPDIENDILDSISLAGDGGDLAIVHNVPNQSGGHTSETGNVVVDTREDHESGDMRKDPENMTTPVEPHAGFGRDEELDSSLPDGVNSNSELREPEPVSTSTSSELGERTRLVTQTSLVLQNSQIADAAEPESTVRQGATGANVAASQRGDQNSTHEMEQHIAAAPERDEDRSSIARRALEHLSSLAPLFKQPSRLLSNPWTPALVSVIAVLFTLLFHTAPSPPPPLPEHVDRSTLWSAFDLLRNPYAELSAERWEKEWSNDHQATSLQHPSGAKYWFLSSKLNSTGLNDHRDSSKELEARYYIPITWSRLLHSQTSSTVALVFGPRGMGKSTLRILAEKKFRAKWNSVVGDGTPYEWDGAPGKGKGLLIDITPERHSLNTFFPTFEQHIWHTARPLMRIFHTRETYWKLNFETEFNLGDFADMILGRGVTILVDGVVSGELRPKLSSTELPLVPRLLSPLTYFFHGLPVPPLGLAPSTAVQLGAFAASYYMGHSDSLRSFLDVIDRDLAYGWWWRSVWDWMWDKFQEHVTSAKGSLMALAAAALTVIWVNFTFADPLRILRNSRGVVTRVRIEVLMLVWVVWCALSLYWSVAPWFSLHGGLNGVWESLTTGAGNLFGEVRPLLASDFRTMRDPGELSVERLVRVIPHWDARTKVGAPYVKECARMNVGWKGDTAIGRLKRFRKVIGEVGIGEMAVLVDGIDETSLSAMGSYPRIVQGFTRAVIDHALFEMSMEKDVDTSFWFFFPRAFKLLVNEQIKEKGRLDKYGWVDLTFDHRDLLRMAELRFQTYQTCAITVTGPELVRQRNGPQTQGSLINRRHQLSDSDPAISSRPNQVNGLQHSPPPCDRSFWSLFCDATDEDHIWVDEAFRSAAWLRTPRLMTTIMRDIVELLAKERWSDMSDRPFCVEPAALAEMLSEPPAERLLRA</sequence>
<feature type="region of interest" description="Disordered" evidence="1">
    <location>
        <begin position="80"/>
        <end position="140"/>
    </location>
</feature>
<evidence type="ECO:0000256" key="1">
    <source>
        <dbReference type="SAM" id="MobiDB-lite"/>
    </source>
</evidence>
<keyword evidence="2" id="KW-1133">Transmembrane helix</keyword>
<keyword evidence="4" id="KW-1185">Reference proteome</keyword>
<feature type="transmembrane region" description="Helical" evidence="2">
    <location>
        <begin position="607"/>
        <end position="628"/>
    </location>
</feature>
<evidence type="ECO:0000313" key="4">
    <source>
        <dbReference type="Proteomes" id="UP000070544"/>
    </source>
</evidence>
<dbReference type="EMBL" id="KQ965776">
    <property type="protein sequence ID" value="KXS13640.1"/>
    <property type="molecule type" value="Genomic_DNA"/>
</dbReference>
<feature type="compositionally biased region" description="Polar residues" evidence="1">
    <location>
        <begin position="862"/>
        <end position="871"/>
    </location>
</feature>
<reference evidence="3 4" key="1">
    <citation type="journal article" date="2015" name="Genome Biol. Evol.">
        <title>Phylogenomic analyses indicate that early fungi evolved digesting cell walls of algal ancestors of land plants.</title>
        <authorList>
            <person name="Chang Y."/>
            <person name="Wang S."/>
            <person name="Sekimoto S."/>
            <person name="Aerts A.L."/>
            <person name="Choi C."/>
            <person name="Clum A."/>
            <person name="LaButti K.M."/>
            <person name="Lindquist E.A."/>
            <person name="Yee Ngan C."/>
            <person name="Ohm R.A."/>
            <person name="Salamov A.A."/>
            <person name="Grigoriev I.V."/>
            <person name="Spatafora J.W."/>
            <person name="Berbee M.L."/>
        </authorList>
    </citation>
    <scope>NUCLEOTIDE SEQUENCE [LARGE SCALE GENOMIC DNA]</scope>
    <source>
        <strain evidence="3 4">JEL478</strain>
    </source>
</reference>
<evidence type="ECO:0000256" key="2">
    <source>
        <dbReference type="SAM" id="Phobius"/>
    </source>
</evidence>
<evidence type="ECO:0000313" key="3">
    <source>
        <dbReference type="EMBL" id="KXS13640.1"/>
    </source>
</evidence>
<keyword evidence="2" id="KW-0812">Transmembrane</keyword>
<proteinExistence type="predicted"/>
<name>A0A139AA78_GONPJ</name>
<feature type="compositionally biased region" description="Basic and acidic residues" evidence="1">
    <location>
        <begin position="80"/>
        <end position="92"/>
    </location>
</feature>
<accession>A0A139AA78</accession>
<dbReference type="Proteomes" id="UP000070544">
    <property type="component" value="Unassembled WGS sequence"/>
</dbReference>